<evidence type="ECO:0000256" key="1">
    <source>
        <dbReference type="SAM" id="MobiDB-lite"/>
    </source>
</evidence>
<dbReference type="EMBL" id="DS572718">
    <property type="protein sequence ID" value="EGY18780.1"/>
    <property type="molecule type" value="Genomic_DNA"/>
</dbReference>
<dbReference type="GeneID" id="20710403"/>
<evidence type="ECO:0000313" key="2">
    <source>
        <dbReference type="EMBL" id="EGY18780.1"/>
    </source>
</evidence>
<dbReference type="InParanoid" id="G2XFW1"/>
<reference evidence="2 3" key="1">
    <citation type="submission" date="2008-03" db="EMBL/GenBank/DDBJ databases">
        <title>The Genome Sequence of Verticillium dahliae VdLs.17.</title>
        <authorList>
            <consortium name="The Broad Institute Genome Sequencing Platform"/>
            <person name="Ma L.-J.J."/>
            <person name="Klosterman S.J."/>
            <person name="Subbarao K."/>
            <person name="Dobinson K."/>
            <person name="Veronese P."/>
            <person name="Kang S."/>
            <person name="Gold S.E."/>
            <person name="Young S."/>
            <person name="Jaffe D."/>
            <person name="Gnerre S."/>
            <person name="Berlin A."/>
            <person name="Heiman D."/>
            <person name="Hepburn T."/>
            <person name="Sykes S."/>
            <person name="Alvarado L."/>
            <person name="Kodira C.D."/>
            <person name="Lander E."/>
            <person name="Galagan J."/>
            <person name="Nusbaum C."/>
            <person name="Birren B."/>
        </authorList>
    </citation>
    <scope>NUCLEOTIDE SEQUENCE [LARGE SCALE GENOMIC DNA]</scope>
    <source>
        <strain evidence="3">VdLs.17 / ATCC MYA-4575 / FGSC 10137</strain>
    </source>
</reference>
<keyword evidence="3" id="KW-1185">Reference proteome</keyword>
<dbReference type="RefSeq" id="XP_009655038.1">
    <property type="nucleotide sequence ID" value="XM_009656743.1"/>
</dbReference>
<dbReference type="HOGENOM" id="CLU_1230738_0_0_1"/>
<sequence length="225" mass="24705">MAHEKGSARPDYDTVRDWLEDKDVEVDMLCRNEAVEHRCSHVAARKKASLVVICHGPRRGYQRERRRDQWEDMARGKSCHGNVLVRAPGGLWPLGIACNSAWVGRVPCRCRGGHGMGGSAMGDLNADSSHSFGHGGLGTGKDGHVPSSSRSRTSFLAHRDGAISGQPQRLKPCKRLGGLSSCPRFAWQLPGSCTHPRMQMHFCQTSSDTSALLCTRKMGLNEEEE</sequence>
<evidence type="ECO:0000313" key="3">
    <source>
        <dbReference type="Proteomes" id="UP000001611"/>
    </source>
</evidence>
<gene>
    <name evidence="2" type="ORF">VDAG_08940</name>
</gene>
<accession>G2XFW1</accession>
<proteinExistence type="predicted"/>
<dbReference type="KEGG" id="vda:VDAG_08940"/>
<organism evidence="2 3">
    <name type="scientific">Verticillium dahliae (strain VdLs.17 / ATCC MYA-4575 / FGSC 10137)</name>
    <name type="common">Verticillium wilt</name>
    <dbReference type="NCBI Taxonomy" id="498257"/>
    <lineage>
        <taxon>Eukaryota</taxon>
        <taxon>Fungi</taxon>
        <taxon>Dikarya</taxon>
        <taxon>Ascomycota</taxon>
        <taxon>Pezizomycotina</taxon>
        <taxon>Sordariomycetes</taxon>
        <taxon>Hypocreomycetidae</taxon>
        <taxon>Glomerellales</taxon>
        <taxon>Plectosphaerellaceae</taxon>
        <taxon>Verticillium</taxon>
    </lineage>
</organism>
<protein>
    <submittedName>
        <fullName evidence="2">Uncharacterized protein</fullName>
    </submittedName>
</protein>
<dbReference type="Proteomes" id="UP000001611">
    <property type="component" value="Chromosome 5"/>
</dbReference>
<feature type="region of interest" description="Disordered" evidence="1">
    <location>
        <begin position="131"/>
        <end position="152"/>
    </location>
</feature>
<dbReference type="AlphaFoldDB" id="G2XFW1"/>
<name>G2XFW1_VERDV</name>